<evidence type="ECO:0000313" key="13">
    <source>
        <dbReference type="EMBL" id="KAF7400555.1"/>
    </source>
</evidence>
<dbReference type="FunFam" id="1.10.510.10:FF:001512">
    <property type="entry name" value="Receptor tyrosine-protein kinase erbB-2"/>
    <property type="match status" value="1"/>
</dbReference>
<name>A0A834K604_VESVU</name>
<proteinExistence type="predicted"/>
<dbReference type="GO" id="GO:0048468">
    <property type="term" value="P:cell development"/>
    <property type="evidence" value="ECO:0007669"/>
    <property type="project" value="UniProtKB-ARBA"/>
</dbReference>
<protein>
    <recommendedName>
        <fullName evidence="12">Protein kinase domain-containing protein</fullName>
    </recommendedName>
</protein>
<evidence type="ECO:0000256" key="11">
    <source>
        <dbReference type="SAM" id="Phobius"/>
    </source>
</evidence>
<dbReference type="GO" id="GO:0051130">
    <property type="term" value="P:positive regulation of cellular component organization"/>
    <property type="evidence" value="ECO:0007669"/>
    <property type="project" value="UniProtKB-ARBA"/>
</dbReference>
<dbReference type="PROSITE" id="PS00109">
    <property type="entry name" value="PROTEIN_KINASE_TYR"/>
    <property type="match status" value="1"/>
</dbReference>
<comment type="caution">
    <text evidence="13">The sequence shown here is derived from an EMBL/GenBank/DDBJ whole genome shotgun (WGS) entry which is preliminary data.</text>
</comment>
<comment type="subcellular location">
    <subcellularLocation>
        <location evidence="2">Endomembrane system</location>
    </subcellularLocation>
    <subcellularLocation>
        <location evidence="1">Membrane</location>
        <topology evidence="1">Single-pass membrane protein</topology>
    </subcellularLocation>
</comment>
<dbReference type="GO" id="GO:0050793">
    <property type="term" value="P:regulation of developmental process"/>
    <property type="evidence" value="ECO:0007669"/>
    <property type="project" value="UniProtKB-ARBA"/>
</dbReference>
<keyword evidence="6 10" id="KW-0067">ATP-binding</keyword>
<evidence type="ECO:0000313" key="14">
    <source>
        <dbReference type="Proteomes" id="UP000614350"/>
    </source>
</evidence>
<dbReference type="InterPro" id="IPR008266">
    <property type="entry name" value="Tyr_kinase_AS"/>
</dbReference>
<evidence type="ECO:0000256" key="8">
    <source>
        <dbReference type="ARBA" id="ARBA00023137"/>
    </source>
</evidence>
<dbReference type="GO" id="GO:0004714">
    <property type="term" value="F:transmembrane receptor protein tyrosine kinase activity"/>
    <property type="evidence" value="ECO:0007669"/>
    <property type="project" value="UniProtKB-EC"/>
</dbReference>
<dbReference type="InterPro" id="IPR011009">
    <property type="entry name" value="Kinase-like_dom_sf"/>
</dbReference>
<dbReference type="Gene3D" id="1.10.510.10">
    <property type="entry name" value="Transferase(Phosphotransferase) domain 1"/>
    <property type="match status" value="1"/>
</dbReference>
<comment type="catalytic activity">
    <reaction evidence="9">
        <text>L-tyrosyl-[protein] + ATP = O-phospho-L-tyrosyl-[protein] + ADP + H(+)</text>
        <dbReference type="Rhea" id="RHEA:10596"/>
        <dbReference type="Rhea" id="RHEA-COMP:10136"/>
        <dbReference type="Rhea" id="RHEA-COMP:20101"/>
        <dbReference type="ChEBI" id="CHEBI:15378"/>
        <dbReference type="ChEBI" id="CHEBI:30616"/>
        <dbReference type="ChEBI" id="CHEBI:46858"/>
        <dbReference type="ChEBI" id="CHEBI:61978"/>
        <dbReference type="ChEBI" id="CHEBI:456216"/>
        <dbReference type="EC" id="2.7.10.1"/>
    </reaction>
</comment>
<sequence>MLSQTSSFFLQSIVIFLIFNINILWASSTNKLFGDVRNITVYALEDEKYLNHYDIYQSLKLNISWLPPNENMQPSSYSVTVTSMSSEKSNLAICPKGILSYITKNNSELNVLLPQSELSTGVPESYIRPSCSYKIEVYANPRKKPTGTAQEIIYKVPECVSHKCDCTNRKSVLPIPRVNVTVNTCQVIITWSIETNDTHVHSYKVSIGIPPLISKARFPVYNISQIGITEAKTNIFLWNLYNGYQCNELKDNYKIFVTAIDDHGCFGNHGIFTINLSDQSSSLQNYFIIFVPVTLVICIIFSLFSFIFFKKKKQKFIWRKGHTSRIQEIDSISKCKSNWVNSILRKHNMLYTQCNTEIIPYKHETSEFEIPYNSLKLTSELGEGQFSKVYLGYINNNATPVAVKMSRLSNELNKLDMYREFMEEIEIMIKAGQHPHLVNLIGYSIVPNKSVYIILEYMKGGNLLAYLHSIRDKKTESGFIQNIFNKYGFGFGSLETLYTTINTLSISSTYSKNDKLKLPSSRYVNLECFKKEENAINMQAEVERNQFIQFALDIAKGMEHLESKGIIHRDLAARNILLTSNLSLKISDFGLSRNGIYTINDMSSKIRQLPVRWMSPETLQDRIFSSKSDVWSFAVVLWEIGTFGAFPYSHVPDNKLLEHIIIEKQCLSQPKNVPCDIYKIMQYCWAFQPENRPTFAQLVLDLQALIGFLPLQNAKNNPCYTLLSYS</sequence>
<dbReference type="InterPro" id="IPR000719">
    <property type="entry name" value="Prot_kinase_dom"/>
</dbReference>
<evidence type="ECO:0000259" key="12">
    <source>
        <dbReference type="PROSITE" id="PS50011"/>
    </source>
</evidence>
<evidence type="ECO:0000256" key="4">
    <source>
        <dbReference type="ARBA" id="ARBA00022741"/>
    </source>
</evidence>
<feature type="binding site" evidence="10">
    <location>
        <position position="404"/>
    </location>
    <ligand>
        <name>ATP</name>
        <dbReference type="ChEBI" id="CHEBI:30616"/>
    </ligand>
</feature>
<dbReference type="GO" id="GO:0030182">
    <property type="term" value="P:neuron differentiation"/>
    <property type="evidence" value="ECO:0007669"/>
    <property type="project" value="UniProtKB-ARBA"/>
</dbReference>
<evidence type="ECO:0000256" key="7">
    <source>
        <dbReference type="ARBA" id="ARBA00023136"/>
    </source>
</evidence>
<dbReference type="InterPro" id="IPR050122">
    <property type="entry name" value="RTK"/>
</dbReference>
<evidence type="ECO:0000256" key="2">
    <source>
        <dbReference type="ARBA" id="ARBA00004308"/>
    </source>
</evidence>
<dbReference type="SMART" id="SM00219">
    <property type="entry name" value="TyrKc"/>
    <property type="match status" value="1"/>
</dbReference>
<dbReference type="Proteomes" id="UP000614350">
    <property type="component" value="Unassembled WGS sequence"/>
</dbReference>
<evidence type="ECO:0000256" key="6">
    <source>
        <dbReference type="ARBA" id="ARBA00022840"/>
    </source>
</evidence>
<dbReference type="PANTHER" id="PTHR24416">
    <property type="entry name" value="TYROSINE-PROTEIN KINASE RECEPTOR"/>
    <property type="match status" value="1"/>
</dbReference>
<dbReference type="GO" id="GO:0007169">
    <property type="term" value="P:cell surface receptor protein tyrosine kinase signaling pathway"/>
    <property type="evidence" value="ECO:0007669"/>
    <property type="project" value="TreeGrafter"/>
</dbReference>
<dbReference type="EMBL" id="JACSEA010000005">
    <property type="protein sequence ID" value="KAF7400555.1"/>
    <property type="molecule type" value="Genomic_DNA"/>
</dbReference>
<keyword evidence="11" id="KW-1133">Transmembrane helix</keyword>
<dbReference type="GO" id="GO:0012505">
    <property type="term" value="C:endomembrane system"/>
    <property type="evidence" value="ECO:0007669"/>
    <property type="project" value="UniProtKB-SubCell"/>
</dbReference>
<feature type="domain" description="Protein kinase" evidence="12">
    <location>
        <begin position="375"/>
        <end position="706"/>
    </location>
</feature>
<evidence type="ECO:0000256" key="5">
    <source>
        <dbReference type="ARBA" id="ARBA00022777"/>
    </source>
</evidence>
<dbReference type="GO" id="GO:0005524">
    <property type="term" value="F:ATP binding"/>
    <property type="evidence" value="ECO:0007669"/>
    <property type="project" value="UniProtKB-UniRule"/>
</dbReference>
<dbReference type="SUPFAM" id="SSF56112">
    <property type="entry name" value="Protein kinase-like (PK-like)"/>
    <property type="match status" value="1"/>
</dbReference>
<dbReference type="GO" id="GO:0005886">
    <property type="term" value="C:plasma membrane"/>
    <property type="evidence" value="ECO:0007669"/>
    <property type="project" value="TreeGrafter"/>
</dbReference>
<keyword evidence="8" id="KW-0829">Tyrosine-protein kinase</keyword>
<dbReference type="PANTHER" id="PTHR24416:SF611">
    <property type="entry name" value="TYROSINE-PROTEIN KINASE TRANSMEMBRANE RECEPTOR ROR"/>
    <property type="match status" value="1"/>
</dbReference>
<reference evidence="13" key="1">
    <citation type="journal article" date="2020" name="G3 (Bethesda)">
        <title>High-Quality Assemblies for Three Invasive Social Wasps from the &lt;i&gt;Vespula&lt;/i&gt; Genus.</title>
        <authorList>
            <person name="Harrop T.W.R."/>
            <person name="Guhlin J."/>
            <person name="McLaughlin G.M."/>
            <person name="Permina E."/>
            <person name="Stockwell P."/>
            <person name="Gilligan J."/>
            <person name="Le Lec M.F."/>
            <person name="Gruber M.A.M."/>
            <person name="Quinn O."/>
            <person name="Lovegrove M."/>
            <person name="Duncan E.J."/>
            <person name="Remnant E.J."/>
            <person name="Van Eeckhoven J."/>
            <person name="Graham B."/>
            <person name="Knapp R.A."/>
            <person name="Langford K.W."/>
            <person name="Kronenberg Z."/>
            <person name="Press M.O."/>
            <person name="Eacker S.M."/>
            <person name="Wilson-Rankin E.E."/>
            <person name="Purcell J."/>
            <person name="Lester P.J."/>
            <person name="Dearden P.K."/>
        </authorList>
    </citation>
    <scope>NUCLEOTIDE SEQUENCE</scope>
    <source>
        <strain evidence="13">Marl-1</strain>
    </source>
</reference>
<organism evidence="13 14">
    <name type="scientific">Vespula vulgaris</name>
    <name type="common">Yellow jacket</name>
    <name type="synonym">Wasp</name>
    <dbReference type="NCBI Taxonomy" id="7454"/>
    <lineage>
        <taxon>Eukaryota</taxon>
        <taxon>Metazoa</taxon>
        <taxon>Ecdysozoa</taxon>
        <taxon>Arthropoda</taxon>
        <taxon>Hexapoda</taxon>
        <taxon>Insecta</taxon>
        <taxon>Pterygota</taxon>
        <taxon>Neoptera</taxon>
        <taxon>Endopterygota</taxon>
        <taxon>Hymenoptera</taxon>
        <taxon>Apocrita</taxon>
        <taxon>Aculeata</taxon>
        <taxon>Vespoidea</taxon>
        <taxon>Vespidae</taxon>
        <taxon>Vespinae</taxon>
        <taxon>Vespula</taxon>
    </lineage>
</organism>
<keyword evidence="5" id="KW-0418">Kinase</keyword>
<dbReference type="Pfam" id="PF07714">
    <property type="entry name" value="PK_Tyr_Ser-Thr"/>
    <property type="match status" value="1"/>
</dbReference>
<dbReference type="Gene3D" id="3.30.200.20">
    <property type="entry name" value="Phosphorylase Kinase, domain 1"/>
    <property type="match status" value="1"/>
</dbReference>
<dbReference type="GO" id="GO:0043235">
    <property type="term" value="C:receptor complex"/>
    <property type="evidence" value="ECO:0007669"/>
    <property type="project" value="TreeGrafter"/>
</dbReference>
<keyword evidence="7 11" id="KW-0472">Membrane</keyword>
<dbReference type="AlphaFoldDB" id="A0A834K604"/>
<evidence type="ECO:0000256" key="3">
    <source>
        <dbReference type="ARBA" id="ARBA00022679"/>
    </source>
</evidence>
<dbReference type="InterPro" id="IPR020635">
    <property type="entry name" value="Tyr_kinase_cat_dom"/>
</dbReference>
<keyword evidence="11" id="KW-0812">Transmembrane</keyword>
<dbReference type="PROSITE" id="PS50011">
    <property type="entry name" value="PROTEIN_KINASE_DOM"/>
    <property type="match status" value="1"/>
</dbReference>
<dbReference type="PROSITE" id="PS00107">
    <property type="entry name" value="PROTEIN_KINASE_ATP"/>
    <property type="match status" value="1"/>
</dbReference>
<evidence type="ECO:0000256" key="1">
    <source>
        <dbReference type="ARBA" id="ARBA00004167"/>
    </source>
</evidence>
<dbReference type="InterPro" id="IPR001245">
    <property type="entry name" value="Ser-Thr/Tyr_kinase_cat_dom"/>
</dbReference>
<keyword evidence="3" id="KW-0808">Transferase</keyword>
<dbReference type="CDD" id="cd00192">
    <property type="entry name" value="PTKc"/>
    <property type="match status" value="1"/>
</dbReference>
<keyword evidence="14" id="KW-1185">Reference proteome</keyword>
<feature type="transmembrane region" description="Helical" evidence="11">
    <location>
        <begin position="286"/>
        <end position="309"/>
    </location>
</feature>
<keyword evidence="4 10" id="KW-0547">Nucleotide-binding</keyword>
<accession>A0A834K604</accession>
<evidence type="ECO:0000256" key="10">
    <source>
        <dbReference type="PROSITE-ProRule" id="PRU10141"/>
    </source>
</evidence>
<gene>
    <name evidence="13" type="ORF">HZH66_005739</name>
</gene>
<dbReference type="InterPro" id="IPR017441">
    <property type="entry name" value="Protein_kinase_ATP_BS"/>
</dbReference>
<evidence type="ECO:0000256" key="9">
    <source>
        <dbReference type="ARBA" id="ARBA00051243"/>
    </source>
</evidence>